<dbReference type="GO" id="GO:0001522">
    <property type="term" value="P:pseudouridine synthesis"/>
    <property type="evidence" value="ECO:0007669"/>
    <property type="project" value="InterPro"/>
</dbReference>
<comment type="similarity">
    <text evidence="1">Belongs to the pseudouridine synthase TruD family.</text>
</comment>
<dbReference type="GO" id="GO:0008033">
    <property type="term" value="P:tRNA processing"/>
    <property type="evidence" value="ECO:0007669"/>
    <property type="project" value="UniProtKB-KW"/>
</dbReference>
<dbReference type="SUPFAM" id="SSF55120">
    <property type="entry name" value="Pseudouridine synthase"/>
    <property type="match status" value="1"/>
</dbReference>
<organism evidence="5">
    <name type="scientific">Oikopleura dioica</name>
    <name type="common">Tunicate</name>
    <dbReference type="NCBI Taxonomy" id="34765"/>
    <lineage>
        <taxon>Eukaryota</taxon>
        <taxon>Metazoa</taxon>
        <taxon>Chordata</taxon>
        <taxon>Tunicata</taxon>
        <taxon>Appendicularia</taxon>
        <taxon>Copelata</taxon>
        <taxon>Oikopleuridae</taxon>
        <taxon>Oikopleura</taxon>
    </lineage>
</organism>
<name>E4YQ65_OIKDI</name>
<feature type="domain" description="TRUD" evidence="4">
    <location>
        <begin position="282"/>
        <end position="494"/>
    </location>
</feature>
<protein>
    <recommendedName>
        <fullName evidence="4">TRUD domain-containing protein</fullName>
    </recommendedName>
</protein>
<dbReference type="PROSITE" id="PS01268">
    <property type="entry name" value="UPF0024"/>
    <property type="match status" value="1"/>
</dbReference>
<dbReference type="NCBIfam" id="TIGR00094">
    <property type="entry name" value="tRNA_TruD_broad"/>
    <property type="match status" value="1"/>
</dbReference>
<keyword evidence="2" id="KW-0819">tRNA processing</keyword>
<evidence type="ECO:0000256" key="1">
    <source>
        <dbReference type="ARBA" id="ARBA00007953"/>
    </source>
</evidence>
<dbReference type="Gene3D" id="3.30.2350.20">
    <property type="entry name" value="TruD, catalytic domain"/>
    <property type="match status" value="2"/>
</dbReference>
<dbReference type="CDD" id="cd02576">
    <property type="entry name" value="PseudoU_synth_ScPUS7"/>
    <property type="match status" value="1"/>
</dbReference>
<dbReference type="PROSITE" id="PS50984">
    <property type="entry name" value="TRUD"/>
    <property type="match status" value="1"/>
</dbReference>
<dbReference type="EMBL" id="FN655017">
    <property type="protein sequence ID" value="CBY37611.1"/>
    <property type="molecule type" value="Genomic_DNA"/>
</dbReference>
<dbReference type="AlphaFoldDB" id="E4YQ65"/>
<dbReference type="InterPro" id="IPR042214">
    <property type="entry name" value="TruD_catalytic"/>
</dbReference>
<dbReference type="InterPro" id="IPR020119">
    <property type="entry name" value="PsdUridine_synth_TruD_CS"/>
</dbReference>
<evidence type="ECO:0000256" key="3">
    <source>
        <dbReference type="ARBA" id="ARBA00023235"/>
    </source>
</evidence>
<dbReference type="InterPro" id="IPR020103">
    <property type="entry name" value="PsdUridine_synth_cat_dom_sf"/>
</dbReference>
<gene>
    <name evidence="5" type="ORF">GSOID_T00031082001</name>
</gene>
<dbReference type="GO" id="GO:0009982">
    <property type="term" value="F:pseudouridine synthase activity"/>
    <property type="evidence" value="ECO:0007669"/>
    <property type="project" value="InterPro"/>
</dbReference>
<evidence type="ECO:0000259" key="4">
    <source>
        <dbReference type="PROSITE" id="PS50984"/>
    </source>
</evidence>
<keyword evidence="3" id="KW-0413">Isomerase</keyword>
<dbReference type="Pfam" id="PF01142">
    <property type="entry name" value="TruD"/>
    <property type="match status" value="1"/>
</dbReference>
<dbReference type="InterPro" id="IPR001656">
    <property type="entry name" value="PsdUridine_synth_TruD"/>
</dbReference>
<dbReference type="GO" id="GO:0005634">
    <property type="term" value="C:nucleus"/>
    <property type="evidence" value="ECO:0007669"/>
    <property type="project" value="TreeGrafter"/>
</dbReference>
<dbReference type="InterPro" id="IPR011760">
    <property type="entry name" value="PsdUridine_synth_TruD_insert"/>
</dbReference>
<evidence type="ECO:0000313" key="5">
    <source>
        <dbReference type="EMBL" id="CBY37611.1"/>
    </source>
</evidence>
<dbReference type="GO" id="GO:0003723">
    <property type="term" value="F:RNA binding"/>
    <property type="evidence" value="ECO:0007669"/>
    <property type="project" value="InterPro"/>
</dbReference>
<sequence length="571" mass="65243">MLKEKDAGITQFRSENPSLKGIIKHRWSDFHVREIGLDGSVAKLTEFGVPKREDEVENEEAKIEVLTEKQLMIISSFVEDSMAEKEGEALIDFPENCDKELRTQYHKQIKQQFKNLETFTLKEENRLKVKWVKKGERGDRRNKRRDPKKKDEKFKFVLWKENMDTTAAVDHLCRILRVNQKLFNFAGTKDKRAITAQFVTSKLTPEVLVVANKKLKNVKVGNFELLNADHLTLGDLKGNEFNIVLRECELISGTNDEPESKKAKPDFEATVAKACASLNDKGFVNYYGLQRFGTSSIATHEIGVEILKENYAGAVDLLLRPREESARNSFLTETRKIWAETKNANAALDKLPRKYCNEGRVLFGLKDNPNDYVGALGRLARPMRQMYVHAVQSFIWNRLASFRLSLGGDILVGDLVQPNEREKLKVERVDEENIKNHSIEDVVISMPGFDVCYSPLLEDFMDKELESLGLTRDSFSGNVKDYRLPGGYRKLIVLPKDAEANVIMYVSNEENLLVSEREEFREEMGEGLLGDKNMGKEGEKVKVGISLKIKLPPSAYATMALREFMHCDQFE</sequence>
<proteinExistence type="inferred from homology"/>
<accession>E4YQ65</accession>
<dbReference type="PIRSF" id="PIRSF037016">
    <property type="entry name" value="Pseudouridin_synth_euk_prd"/>
    <property type="match status" value="1"/>
</dbReference>
<dbReference type="PANTHER" id="PTHR13326">
    <property type="entry name" value="TRNA PSEUDOURIDINE SYNTHASE D"/>
    <property type="match status" value="1"/>
</dbReference>
<evidence type="ECO:0000256" key="2">
    <source>
        <dbReference type="ARBA" id="ARBA00022694"/>
    </source>
</evidence>
<reference evidence="5" key="1">
    <citation type="journal article" date="2010" name="Science">
        <title>Plasticity of animal genome architecture unmasked by rapid evolution of a pelagic tunicate.</title>
        <authorList>
            <person name="Denoeud F."/>
            <person name="Henriet S."/>
            <person name="Mungpakdee S."/>
            <person name="Aury J.M."/>
            <person name="Da Silva C."/>
            <person name="Brinkmann H."/>
            <person name="Mikhaleva J."/>
            <person name="Olsen L.C."/>
            <person name="Jubin C."/>
            <person name="Canestro C."/>
            <person name="Bouquet J.M."/>
            <person name="Danks G."/>
            <person name="Poulain J."/>
            <person name="Campsteijn C."/>
            <person name="Adamski M."/>
            <person name="Cross I."/>
            <person name="Yadetie F."/>
            <person name="Muffato M."/>
            <person name="Louis A."/>
            <person name="Butcher S."/>
            <person name="Tsagkogeorga G."/>
            <person name="Konrad A."/>
            <person name="Singh S."/>
            <person name="Jensen M.F."/>
            <person name="Cong E.H."/>
            <person name="Eikeseth-Otteraa H."/>
            <person name="Noel B."/>
            <person name="Anthouard V."/>
            <person name="Porcel B.M."/>
            <person name="Kachouri-Lafond R."/>
            <person name="Nishino A."/>
            <person name="Ugolini M."/>
            <person name="Chourrout P."/>
            <person name="Nishida H."/>
            <person name="Aasland R."/>
            <person name="Huzurbazar S."/>
            <person name="Westhof E."/>
            <person name="Delsuc F."/>
            <person name="Lehrach H."/>
            <person name="Reinhardt R."/>
            <person name="Weissenbach J."/>
            <person name="Roy S.W."/>
            <person name="Artiguenave F."/>
            <person name="Postlethwait J.H."/>
            <person name="Manak J.R."/>
            <person name="Thompson E.M."/>
            <person name="Jaillon O."/>
            <person name="Du Pasquier L."/>
            <person name="Boudinot P."/>
            <person name="Liberles D.A."/>
            <person name="Volff J.N."/>
            <person name="Philippe H."/>
            <person name="Lenhard B."/>
            <person name="Roest Crollius H."/>
            <person name="Wincker P."/>
            <person name="Chourrout D."/>
        </authorList>
    </citation>
    <scope>NUCLEOTIDE SEQUENCE [LARGE SCALE GENOMIC DNA]</scope>
</reference>
<dbReference type="PANTHER" id="PTHR13326:SF21">
    <property type="entry name" value="PSEUDOURIDYLATE SYNTHASE PUS7L"/>
    <property type="match status" value="1"/>
</dbReference>
<dbReference type="Proteomes" id="UP000011014">
    <property type="component" value="Unassembled WGS sequence"/>
</dbReference>